<accession>A0A6A6T939</accession>
<dbReference type="OrthoDB" id="3750626at2759"/>
<protein>
    <submittedName>
        <fullName evidence="1">Uncharacterized protein</fullName>
    </submittedName>
</protein>
<dbReference type="AlphaFoldDB" id="A0A6A6T939"/>
<dbReference type="SUPFAM" id="SSF52047">
    <property type="entry name" value="RNI-like"/>
    <property type="match status" value="1"/>
</dbReference>
<name>A0A6A6T939_9PLEO</name>
<dbReference type="Proteomes" id="UP000799324">
    <property type="component" value="Unassembled WGS sequence"/>
</dbReference>
<proteinExistence type="predicted"/>
<gene>
    <name evidence="1" type="ORF">K491DRAFT_394977</name>
</gene>
<dbReference type="EMBL" id="MU004338">
    <property type="protein sequence ID" value="KAF2656320.1"/>
    <property type="molecule type" value="Genomic_DNA"/>
</dbReference>
<evidence type="ECO:0000313" key="1">
    <source>
        <dbReference type="EMBL" id="KAF2656320.1"/>
    </source>
</evidence>
<reference evidence="1" key="1">
    <citation type="journal article" date="2020" name="Stud. Mycol.">
        <title>101 Dothideomycetes genomes: a test case for predicting lifestyles and emergence of pathogens.</title>
        <authorList>
            <person name="Haridas S."/>
            <person name="Albert R."/>
            <person name="Binder M."/>
            <person name="Bloem J."/>
            <person name="Labutti K."/>
            <person name="Salamov A."/>
            <person name="Andreopoulos B."/>
            <person name="Baker S."/>
            <person name="Barry K."/>
            <person name="Bills G."/>
            <person name="Bluhm B."/>
            <person name="Cannon C."/>
            <person name="Castanera R."/>
            <person name="Culley D."/>
            <person name="Daum C."/>
            <person name="Ezra D."/>
            <person name="Gonzalez J."/>
            <person name="Henrissat B."/>
            <person name="Kuo A."/>
            <person name="Liang C."/>
            <person name="Lipzen A."/>
            <person name="Lutzoni F."/>
            <person name="Magnuson J."/>
            <person name="Mondo S."/>
            <person name="Nolan M."/>
            <person name="Ohm R."/>
            <person name="Pangilinan J."/>
            <person name="Park H.-J."/>
            <person name="Ramirez L."/>
            <person name="Alfaro M."/>
            <person name="Sun H."/>
            <person name="Tritt A."/>
            <person name="Yoshinaga Y."/>
            <person name="Zwiers L.-H."/>
            <person name="Turgeon B."/>
            <person name="Goodwin S."/>
            <person name="Spatafora J."/>
            <person name="Crous P."/>
            <person name="Grigoriev I."/>
        </authorList>
    </citation>
    <scope>NUCLEOTIDE SEQUENCE</scope>
    <source>
        <strain evidence="1">CBS 122681</strain>
    </source>
</reference>
<evidence type="ECO:0000313" key="2">
    <source>
        <dbReference type="Proteomes" id="UP000799324"/>
    </source>
</evidence>
<keyword evidence="2" id="KW-1185">Reference proteome</keyword>
<organism evidence="1 2">
    <name type="scientific">Lophiostoma macrostomum CBS 122681</name>
    <dbReference type="NCBI Taxonomy" id="1314788"/>
    <lineage>
        <taxon>Eukaryota</taxon>
        <taxon>Fungi</taxon>
        <taxon>Dikarya</taxon>
        <taxon>Ascomycota</taxon>
        <taxon>Pezizomycotina</taxon>
        <taxon>Dothideomycetes</taxon>
        <taxon>Pleosporomycetidae</taxon>
        <taxon>Pleosporales</taxon>
        <taxon>Lophiostomataceae</taxon>
        <taxon>Lophiostoma</taxon>
    </lineage>
</organism>
<sequence>MASITTQANETLMNIAQHLTIQDLKSLALTHRSLLGAAQQMLCRSPDIGRACPPLQALQPYCIQTTESMLIFIQLMLTRPALAQSIRTLRLTIADADWPKVTPNAGNLFSRAADMLRALPINTIEWIQELRSRNPAAWAGFLLTLLPSLEHLGFNTQRSSIDWLFMTCFGTSLMTPAMLAQLPGWNSIERLSVSTPSLSAAGAWRSLPCLHTLDATHAIFKDQAYYPASEIPQTPLTTLHMKITTAIFLEPEGDDWDLYYPIMTWVDDEFLEQLSLPSLKALTINLTNETHMVDGYREPDTPMTTEMWKWRDRSASILYSNWHSNINHPTSRQLSRLIAPLKGNLESLALLFDEDEDLEYLKTWAGSVYLGNLKTFVQLKQLEIWACVFPLSTVKTLPPSIEELRIVNANESWLTGIITILRQRAQVPNLQRILLYTDASRAEHPSVSLAQRLHWPQISQAACGLEVSIDHLSTASAALWEVRKEILLHLDFF</sequence>